<evidence type="ECO:0000313" key="3">
    <source>
        <dbReference type="Proteomes" id="UP000031668"/>
    </source>
</evidence>
<dbReference type="Proteomes" id="UP000031668">
    <property type="component" value="Unassembled WGS sequence"/>
</dbReference>
<evidence type="ECO:0000313" key="2">
    <source>
        <dbReference type="EMBL" id="KII61209.1"/>
    </source>
</evidence>
<dbReference type="EMBL" id="JWZT01005374">
    <property type="protein sequence ID" value="KII61209.1"/>
    <property type="molecule type" value="Genomic_DNA"/>
</dbReference>
<dbReference type="AlphaFoldDB" id="A0A0C2MA59"/>
<sequence>MKEQQKQRTLLHHVGCETFSLLQTYFHPEHLWSVAYKRIIAYLNGYYIRRKAYMLKRKQFYALKQREREDFKSYVIELKNLAKTCDFGKEQEYRIRDHFVLGLNNPKVQHDIFKSYIYPLQSLDDVVDSAMALETTESEDNPEPSESVLKVTREPERNRISEENRVI</sequence>
<accession>A0A0C2MA59</accession>
<keyword evidence="3" id="KW-1185">Reference proteome</keyword>
<comment type="caution">
    <text evidence="2">The sequence shown here is derived from an EMBL/GenBank/DDBJ whole genome shotgun (WGS) entry which is preliminary data.</text>
</comment>
<proteinExistence type="predicted"/>
<dbReference type="OrthoDB" id="8195376at2759"/>
<feature type="compositionally biased region" description="Basic and acidic residues" evidence="1">
    <location>
        <begin position="151"/>
        <end position="167"/>
    </location>
</feature>
<reference evidence="2 3" key="1">
    <citation type="journal article" date="2014" name="Genome Biol. Evol.">
        <title>The genome of the myxosporean Thelohanellus kitauei shows adaptations to nutrient acquisition within its fish host.</title>
        <authorList>
            <person name="Yang Y."/>
            <person name="Xiong J."/>
            <person name="Zhou Z."/>
            <person name="Huo F."/>
            <person name="Miao W."/>
            <person name="Ran C."/>
            <person name="Liu Y."/>
            <person name="Zhang J."/>
            <person name="Feng J."/>
            <person name="Wang M."/>
            <person name="Wang M."/>
            <person name="Wang L."/>
            <person name="Yao B."/>
        </authorList>
    </citation>
    <scope>NUCLEOTIDE SEQUENCE [LARGE SCALE GENOMIC DNA]</scope>
    <source>
        <strain evidence="2">Wuqing</strain>
    </source>
</reference>
<evidence type="ECO:0000256" key="1">
    <source>
        <dbReference type="SAM" id="MobiDB-lite"/>
    </source>
</evidence>
<gene>
    <name evidence="2" type="ORF">RF11_11294</name>
</gene>
<evidence type="ECO:0008006" key="4">
    <source>
        <dbReference type="Google" id="ProtNLM"/>
    </source>
</evidence>
<name>A0A0C2MA59_THEKT</name>
<protein>
    <recommendedName>
        <fullName evidence="4">Retrotransposon gag domain-containing protein</fullName>
    </recommendedName>
</protein>
<organism evidence="2 3">
    <name type="scientific">Thelohanellus kitauei</name>
    <name type="common">Myxosporean</name>
    <dbReference type="NCBI Taxonomy" id="669202"/>
    <lineage>
        <taxon>Eukaryota</taxon>
        <taxon>Metazoa</taxon>
        <taxon>Cnidaria</taxon>
        <taxon>Myxozoa</taxon>
        <taxon>Myxosporea</taxon>
        <taxon>Bivalvulida</taxon>
        <taxon>Platysporina</taxon>
        <taxon>Myxobolidae</taxon>
        <taxon>Thelohanellus</taxon>
    </lineage>
</organism>
<dbReference type="PANTHER" id="PTHR33198">
    <property type="entry name" value="ANK_REP_REGION DOMAIN-CONTAINING PROTEIN-RELATED"/>
    <property type="match status" value="1"/>
</dbReference>
<feature type="region of interest" description="Disordered" evidence="1">
    <location>
        <begin position="134"/>
        <end position="167"/>
    </location>
</feature>